<evidence type="ECO:0000256" key="8">
    <source>
        <dbReference type="SAM" id="MobiDB-lite"/>
    </source>
</evidence>
<comment type="similarity">
    <text evidence="2">Belongs to the peptide transporter carbon starvation (CstA) (TC 2.A.114) family.</text>
</comment>
<dbReference type="AlphaFoldDB" id="A0A5Q3QFF8"/>
<accession>A0A5Q3QFF8</accession>
<feature type="domain" description="CstA N-terminal" evidence="10">
    <location>
        <begin position="32"/>
        <end position="590"/>
    </location>
</feature>
<comment type="subcellular location">
    <subcellularLocation>
        <location evidence="1">Cell membrane</location>
        <topology evidence="1">Multi-pass membrane protein</topology>
    </subcellularLocation>
</comment>
<feature type="transmembrane region" description="Helical" evidence="9">
    <location>
        <begin position="643"/>
        <end position="664"/>
    </location>
</feature>
<dbReference type="Pfam" id="PF02554">
    <property type="entry name" value="CstA"/>
    <property type="match status" value="1"/>
</dbReference>
<name>A0A5Q3QFF8_9PSEU</name>
<feature type="transmembrane region" description="Helical" evidence="9">
    <location>
        <begin position="7"/>
        <end position="25"/>
    </location>
</feature>
<evidence type="ECO:0000256" key="5">
    <source>
        <dbReference type="ARBA" id="ARBA00022692"/>
    </source>
</evidence>
<feature type="compositionally biased region" description="Basic and acidic residues" evidence="8">
    <location>
        <begin position="694"/>
        <end position="711"/>
    </location>
</feature>
<sequence>MSTREIVVWVLVAVVGAVAWGILALSRGEEISAVWLVFAAVASYAIAYRFYSRFIAYKVLRVDDTRATPAERLNNGTDFHPTDRRVLFGHHFAAIAGAGPLVGPVLAAQMGYLPGTIWIIVGVIFAGAAQDMVVLFFSTRRDGRSLGQMAREDIGPVGGIAALIAVLSIMIILLAVLALVVVEALESSPWGAFSIAMTIPIALFMGFYLRYLRPGRIIETSVIGVTLLLLAIVGGGWVAESGLADTFTLTGNQLTFALVVYGFVASVLPVWMLLAPRDYLSTFMKVGVIVMLALAIVVAQPVLRADAVTEFALNGEGPVFSGALFPFVFITIACGALSGFHALVASGTTPKLVEKESQVRVLGYGGMLMESFVAVMAIAAACIIDPGLYFAMNMPDAQLGATVESASQAVAGIGFSITPEQLTAAAAAVEEETLVGRSGGAPTLAVGLSEVFSQVLGGEGARAFWYHFAVMFEALFILTTVDAGTRVGRFMLQDTVGNIWPKFGDVSWKPGIWIASAAIVGGWGYFLWAGVNDPLGGINQLFPLFGIANQLLAAVALAIGTTILIKTGRAKYAWVTIIPLAFDAAVTLTASWQKVFSADSSIGFFAQRAEYQAAIAAGETSKGSAENLEQMQKVVVNSTVDGVLAILFAVLIIIVLVDAMRVWVKALRAPEPLPDTEVGKVESTRWAPSGLIMTREERETQREREKVGAGS</sequence>
<dbReference type="GO" id="GO:0009267">
    <property type="term" value="P:cellular response to starvation"/>
    <property type="evidence" value="ECO:0007669"/>
    <property type="project" value="InterPro"/>
</dbReference>
<feature type="transmembrane region" description="Helical" evidence="9">
    <location>
        <begin position="188"/>
        <end position="209"/>
    </location>
</feature>
<feature type="transmembrane region" description="Helical" evidence="9">
    <location>
        <begin position="463"/>
        <end position="481"/>
    </location>
</feature>
<evidence type="ECO:0000256" key="2">
    <source>
        <dbReference type="ARBA" id="ARBA00007755"/>
    </source>
</evidence>
<evidence type="ECO:0000256" key="7">
    <source>
        <dbReference type="ARBA" id="ARBA00023136"/>
    </source>
</evidence>
<keyword evidence="3" id="KW-0813">Transport</keyword>
<dbReference type="RefSeq" id="WP_154078672.1">
    <property type="nucleotide sequence ID" value="NZ_CP045929.1"/>
</dbReference>
<feature type="transmembrane region" description="Helical" evidence="9">
    <location>
        <begin position="92"/>
        <end position="111"/>
    </location>
</feature>
<feature type="transmembrane region" description="Helical" evidence="9">
    <location>
        <begin position="511"/>
        <end position="529"/>
    </location>
</feature>
<keyword evidence="4" id="KW-1003">Cell membrane</keyword>
<evidence type="ECO:0000313" key="11">
    <source>
        <dbReference type="EMBL" id="QGK72106.1"/>
    </source>
</evidence>
<feature type="region of interest" description="Disordered" evidence="8">
    <location>
        <begin position="689"/>
        <end position="711"/>
    </location>
</feature>
<dbReference type="PANTHER" id="PTHR30252:SF3">
    <property type="entry name" value="PYRUVATE_PROTON SYMPORTER BTST"/>
    <property type="match status" value="1"/>
</dbReference>
<evidence type="ECO:0000259" key="10">
    <source>
        <dbReference type="Pfam" id="PF02554"/>
    </source>
</evidence>
<keyword evidence="12" id="KW-1185">Reference proteome</keyword>
<feature type="transmembrane region" description="Helical" evidence="9">
    <location>
        <begin position="367"/>
        <end position="392"/>
    </location>
</feature>
<evidence type="ECO:0000256" key="9">
    <source>
        <dbReference type="SAM" id="Phobius"/>
    </source>
</evidence>
<reference evidence="12" key="1">
    <citation type="submission" date="2019-11" db="EMBL/GenBank/DDBJ databases">
        <title>The complete genome sequence of Saccharopolyspora sp. E2A.</title>
        <authorList>
            <person name="Zhang G."/>
        </authorList>
    </citation>
    <scope>NUCLEOTIDE SEQUENCE [LARGE SCALE GENOMIC DNA]</scope>
    <source>
        <strain evidence="12">E2A</strain>
    </source>
</reference>
<feature type="transmembrane region" description="Helical" evidence="9">
    <location>
        <begin position="572"/>
        <end position="592"/>
    </location>
</feature>
<gene>
    <name evidence="11" type="ORF">GIY23_07080</name>
</gene>
<feature type="transmembrane region" description="Helical" evidence="9">
    <location>
        <begin position="254"/>
        <end position="274"/>
    </location>
</feature>
<feature type="transmembrane region" description="Helical" evidence="9">
    <location>
        <begin position="323"/>
        <end position="346"/>
    </location>
</feature>
<dbReference type="Proteomes" id="UP000371041">
    <property type="component" value="Chromosome"/>
</dbReference>
<dbReference type="InterPro" id="IPR051605">
    <property type="entry name" value="CstA"/>
</dbReference>
<feature type="transmembrane region" description="Helical" evidence="9">
    <location>
        <begin position="157"/>
        <end position="182"/>
    </location>
</feature>
<feature type="transmembrane region" description="Helical" evidence="9">
    <location>
        <begin position="286"/>
        <end position="303"/>
    </location>
</feature>
<evidence type="ECO:0000256" key="6">
    <source>
        <dbReference type="ARBA" id="ARBA00022989"/>
    </source>
</evidence>
<keyword evidence="7 9" id="KW-0472">Membrane</keyword>
<evidence type="ECO:0000256" key="3">
    <source>
        <dbReference type="ARBA" id="ARBA00022448"/>
    </source>
</evidence>
<evidence type="ECO:0000256" key="4">
    <source>
        <dbReference type="ARBA" id="ARBA00022475"/>
    </source>
</evidence>
<dbReference type="InterPro" id="IPR003706">
    <property type="entry name" value="CstA_N"/>
</dbReference>
<keyword evidence="5 9" id="KW-0812">Transmembrane</keyword>
<proteinExistence type="inferred from homology"/>
<dbReference type="PANTHER" id="PTHR30252">
    <property type="entry name" value="INNER MEMBRANE PEPTIDE TRANSPORTER"/>
    <property type="match status" value="1"/>
</dbReference>
<dbReference type="EMBL" id="CP045929">
    <property type="protein sequence ID" value="QGK72106.1"/>
    <property type="molecule type" value="Genomic_DNA"/>
</dbReference>
<protein>
    <submittedName>
        <fullName evidence="11">Carbon starvation protein A</fullName>
    </submittedName>
</protein>
<feature type="transmembrane region" description="Helical" evidence="9">
    <location>
        <begin position="31"/>
        <end position="51"/>
    </location>
</feature>
<dbReference type="KEGG" id="sace:GIY23_07080"/>
<organism evidence="11 12">
    <name type="scientific">Allosaccharopolyspora coralli</name>
    <dbReference type="NCBI Taxonomy" id="2665642"/>
    <lineage>
        <taxon>Bacteria</taxon>
        <taxon>Bacillati</taxon>
        <taxon>Actinomycetota</taxon>
        <taxon>Actinomycetes</taxon>
        <taxon>Pseudonocardiales</taxon>
        <taxon>Pseudonocardiaceae</taxon>
        <taxon>Allosaccharopolyspora</taxon>
    </lineage>
</organism>
<evidence type="ECO:0000313" key="12">
    <source>
        <dbReference type="Proteomes" id="UP000371041"/>
    </source>
</evidence>
<evidence type="ECO:0000256" key="1">
    <source>
        <dbReference type="ARBA" id="ARBA00004651"/>
    </source>
</evidence>
<dbReference type="GO" id="GO:0005886">
    <property type="term" value="C:plasma membrane"/>
    <property type="evidence" value="ECO:0007669"/>
    <property type="project" value="UniProtKB-SubCell"/>
</dbReference>
<feature type="transmembrane region" description="Helical" evidence="9">
    <location>
        <begin position="541"/>
        <end position="565"/>
    </location>
</feature>
<keyword evidence="6 9" id="KW-1133">Transmembrane helix</keyword>
<feature type="transmembrane region" description="Helical" evidence="9">
    <location>
        <begin position="117"/>
        <end position="137"/>
    </location>
</feature>
<feature type="transmembrane region" description="Helical" evidence="9">
    <location>
        <begin position="221"/>
        <end position="239"/>
    </location>
</feature>